<dbReference type="Proteomes" id="UP001500642">
    <property type="component" value="Unassembled WGS sequence"/>
</dbReference>
<evidence type="ECO:0000313" key="1">
    <source>
        <dbReference type="EMBL" id="GAA4392003.1"/>
    </source>
</evidence>
<protein>
    <submittedName>
        <fullName evidence="1">Uncharacterized protein</fullName>
    </submittedName>
</protein>
<name>A0ABP8JJU8_9MICO</name>
<accession>A0ABP8JJU8</accession>
<dbReference type="RefSeq" id="WP_247423214.1">
    <property type="nucleotide sequence ID" value="NZ_BAABGL010000015.1"/>
</dbReference>
<organism evidence="1 2">
    <name type="scientific">Brevibacterium pityocampae</name>
    <dbReference type="NCBI Taxonomy" id="506594"/>
    <lineage>
        <taxon>Bacteria</taxon>
        <taxon>Bacillati</taxon>
        <taxon>Actinomycetota</taxon>
        <taxon>Actinomycetes</taxon>
        <taxon>Micrococcales</taxon>
        <taxon>Brevibacteriaceae</taxon>
        <taxon>Brevibacterium</taxon>
    </lineage>
</organism>
<dbReference type="EMBL" id="BAABGL010000015">
    <property type="protein sequence ID" value="GAA4392003.1"/>
    <property type="molecule type" value="Genomic_DNA"/>
</dbReference>
<gene>
    <name evidence="1" type="ORF">GCM10023167_19790</name>
</gene>
<evidence type="ECO:0000313" key="2">
    <source>
        <dbReference type="Proteomes" id="UP001500642"/>
    </source>
</evidence>
<reference evidence="2" key="1">
    <citation type="journal article" date="2019" name="Int. J. Syst. Evol. Microbiol.">
        <title>The Global Catalogue of Microorganisms (GCM) 10K type strain sequencing project: providing services to taxonomists for standard genome sequencing and annotation.</title>
        <authorList>
            <consortium name="The Broad Institute Genomics Platform"/>
            <consortium name="The Broad Institute Genome Sequencing Center for Infectious Disease"/>
            <person name="Wu L."/>
            <person name="Ma J."/>
        </authorList>
    </citation>
    <scope>NUCLEOTIDE SEQUENCE [LARGE SCALE GENOMIC DNA]</scope>
    <source>
        <strain evidence="2">JCM 17808</strain>
    </source>
</reference>
<comment type="caution">
    <text evidence="1">The sequence shown here is derived from an EMBL/GenBank/DDBJ whole genome shotgun (WGS) entry which is preliminary data.</text>
</comment>
<keyword evidence="2" id="KW-1185">Reference proteome</keyword>
<proteinExistence type="predicted"/>
<sequence length="205" mass="23316">MDTSRTLTPQITLEATSVRRPEVQAQYQHDVLEEKAIFPERRPCAMGKMIRKARDAGLTDPSEPILGENIYPYAHFADQEVLHHQLLTPSYHVPDIDDLREIDPVAWEKFYLEQGELRRAGRAIFIHGLGSSAMSVAAHVHAHVFTLGAKISVFDYDQEEQRVRIRAGDCWLVDTESGEPLPAPEPWEPEASVCDHVYQDRFGWA</sequence>